<organism evidence="10 11">
    <name type="scientific">Crepidotus variabilis</name>
    <dbReference type="NCBI Taxonomy" id="179855"/>
    <lineage>
        <taxon>Eukaryota</taxon>
        <taxon>Fungi</taxon>
        <taxon>Dikarya</taxon>
        <taxon>Basidiomycota</taxon>
        <taxon>Agaricomycotina</taxon>
        <taxon>Agaricomycetes</taxon>
        <taxon>Agaricomycetidae</taxon>
        <taxon>Agaricales</taxon>
        <taxon>Agaricineae</taxon>
        <taxon>Crepidotaceae</taxon>
        <taxon>Crepidotus</taxon>
    </lineage>
</organism>
<keyword evidence="3" id="KW-0560">Oxidoreductase</keyword>
<evidence type="ECO:0000256" key="6">
    <source>
        <dbReference type="ARBA" id="ARBA00047561"/>
    </source>
</evidence>
<evidence type="ECO:0000259" key="8">
    <source>
        <dbReference type="Pfam" id="PF14823"/>
    </source>
</evidence>
<keyword evidence="4" id="KW-0520">NAD</keyword>
<comment type="caution">
    <text evidence="10">The sequence shown here is derived from an EMBL/GenBank/DDBJ whole genome shotgun (WGS) entry which is preliminary data.</text>
</comment>
<gene>
    <name evidence="10" type="ORF">CPB83DRAFT_816241</name>
</gene>
<evidence type="ECO:0000313" key="11">
    <source>
        <dbReference type="Proteomes" id="UP000807306"/>
    </source>
</evidence>
<dbReference type="GO" id="GO:0004325">
    <property type="term" value="F:ferrochelatase activity"/>
    <property type="evidence" value="ECO:0007669"/>
    <property type="project" value="InterPro"/>
</dbReference>
<dbReference type="Pfam" id="PF13241">
    <property type="entry name" value="NAD_binding_7"/>
    <property type="match status" value="1"/>
</dbReference>
<accession>A0A9P6JNT9</accession>
<evidence type="ECO:0000259" key="9">
    <source>
        <dbReference type="Pfam" id="PF14824"/>
    </source>
</evidence>
<keyword evidence="11" id="KW-1185">Reference proteome</keyword>
<dbReference type="PANTHER" id="PTHR35330">
    <property type="entry name" value="SIROHEME BIOSYNTHESIS PROTEIN MET8"/>
    <property type="match status" value="1"/>
</dbReference>
<keyword evidence="7" id="KW-1133">Transmembrane helix</keyword>
<dbReference type="Gene3D" id="3.40.50.720">
    <property type="entry name" value="NAD(P)-binding Rossmann-like Domain"/>
    <property type="match status" value="1"/>
</dbReference>
<dbReference type="AlphaFoldDB" id="A0A9P6JNT9"/>
<feature type="domain" description="Siroheme synthase central" evidence="9">
    <location>
        <begin position="135"/>
        <end position="160"/>
    </location>
</feature>
<sequence>MTEAKQTSGGGSLLIAWQLSNKRVLIVGGGEVASQRIESILVTGATILLVSPAEGIGSRTKELVSKYKESGKIVHIRRKFSETEDLENMDMVLTALDDNELSEKIVHMCRERRIPVNAADIPHLCDFYFGAQIRDGPLQIMISTNGNGPRMAALIRTRLQKGLTGLEGRAIEKVGLLRERLKERAPGVGGIEGRQRMKWMKELCDIWEMEDLAMLEEPTMEFLLNEGWSKDRKVLSPMETMPILRTKKQTVIRHVVTEGGQSTITAFILGAVCAGLFFTYRGR</sequence>
<dbReference type="Gene3D" id="1.10.3280.10">
    <property type="entry name" value="Siroheme synthase, domain 3"/>
    <property type="match status" value="1"/>
</dbReference>
<feature type="transmembrane region" description="Helical" evidence="7">
    <location>
        <begin position="262"/>
        <end position="280"/>
    </location>
</feature>
<dbReference type="EMBL" id="MU157865">
    <property type="protein sequence ID" value="KAF9526969.1"/>
    <property type="molecule type" value="Genomic_DNA"/>
</dbReference>
<dbReference type="NCBIfam" id="TIGR01470">
    <property type="entry name" value="cysG_Nterm"/>
    <property type="match status" value="1"/>
</dbReference>
<evidence type="ECO:0000256" key="4">
    <source>
        <dbReference type="ARBA" id="ARBA00023027"/>
    </source>
</evidence>
<comment type="catalytic activity">
    <reaction evidence="6">
        <text>precorrin-2 + NAD(+) = sirohydrochlorin + NADH + 2 H(+)</text>
        <dbReference type="Rhea" id="RHEA:15613"/>
        <dbReference type="ChEBI" id="CHEBI:15378"/>
        <dbReference type="ChEBI" id="CHEBI:57540"/>
        <dbReference type="ChEBI" id="CHEBI:57945"/>
        <dbReference type="ChEBI" id="CHEBI:58351"/>
        <dbReference type="ChEBI" id="CHEBI:58827"/>
        <dbReference type="EC" id="1.3.1.76"/>
    </reaction>
</comment>
<keyword evidence="7" id="KW-0812">Transmembrane</keyword>
<dbReference type="GO" id="GO:0019354">
    <property type="term" value="P:siroheme biosynthetic process"/>
    <property type="evidence" value="ECO:0007669"/>
    <property type="project" value="InterPro"/>
</dbReference>
<dbReference type="InterPro" id="IPR028281">
    <property type="entry name" value="Sirohaem_synthase_central"/>
</dbReference>
<keyword evidence="7" id="KW-0472">Membrane</keyword>
<evidence type="ECO:0000256" key="7">
    <source>
        <dbReference type="SAM" id="Phobius"/>
    </source>
</evidence>
<protein>
    <recommendedName>
        <fullName evidence="2">precorrin-2 dehydrogenase</fullName>
        <ecNumber evidence="2">1.3.1.76</ecNumber>
    </recommendedName>
</protein>
<keyword evidence="5" id="KW-0627">Porphyrin biosynthesis</keyword>
<comment type="pathway">
    <text evidence="1">Porphyrin-containing compound metabolism; siroheme biosynthesis; sirohydrochlorin from precorrin-2: step 1/1.</text>
</comment>
<dbReference type="Gene3D" id="3.30.160.110">
    <property type="entry name" value="Siroheme synthase, domain 2"/>
    <property type="match status" value="1"/>
</dbReference>
<dbReference type="Pfam" id="PF14823">
    <property type="entry name" value="Sirohm_synth_C"/>
    <property type="match status" value="1"/>
</dbReference>
<reference evidence="10" key="1">
    <citation type="submission" date="2020-11" db="EMBL/GenBank/DDBJ databases">
        <authorList>
            <consortium name="DOE Joint Genome Institute"/>
            <person name="Ahrendt S."/>
            <person name="Riley R."/>
            <person name="Andreopoulos W."/>
            <person name="Labutti K."/>
            <person name="Pangilinan J."/>
            <person name="Ruiz-Duenas F.J."/>
            <person name="Barrasa J.M."/>
            <person name="Sanchez-Garcia M."/>
            <person name="Camarero S."/>
            <person name="Miyauchi S."/>
            <person name="Serrano A."/>
            <person name="Linde D."/>
            <person name="Babiker R."/>
            <person name="Drula E."/>
            <person name="Ayuso-Fernandez I."/>
            <person name="Pacheco R."/>
            <person name="Padilla G."/>
            <person name="Ferreira P."/>
            <person name="Barriuso J."/>
            <person name="Kellner H."/>
            <person name="Castanera R."/>
            <person name="Alfaro M."/>
            <person name="Ramirez L."/>
            <person name="Pisabarro A.G."/>
            <person name="Kuo A."/>
            <person name="Tritt A."/>
            <person name="Lipzen A."/>
            <person name="He G."/>
            <person name="Yan M."/>
            <person name="Ng V."/>
            <person name="Cullen D."/>
            <person name="Martin F."/>
            <person name="Rosso M.-N."/>
            <person name="Henrissat B."/>
            <person name="Hibbett D."/>
            <person name="Martinez A.T."/>
            <person name="Grigoriev I.V."/>
        </authorList>
    </citation>
    <scope>NUCLEOTIDE SEQUENCE</scope>
    <source>
        <strain evidence="10">CBS 506.95</strain>
    </source>
</reference>
<dbReference type="InterPro" id="IPR036291">
    <property type="entry name" value="NAD(P)-bd_dom_sf"/>
</dbReference>
<dbReference type="PANTHER" id="PTHR35330:SF1">
    <property type="entry name" value="SIROHEME BIOSYNTHESIS PROTEIN MET8"/>
    <property type="match status" value="1"/>
</dbReference>
<dbReference type="InterPro" id="IPR028161">
    <property type="entry name" value="Met8-like"/>
</dbReference>
<dbReference type="Pfam" id="PF14824">
    <property type="entry name" value="Sirohm_synth_M"/>
    <property type="match status" value="1"/>
</dbReference>
<evidence type="ECO:0000313" key="10">
    <source>
        <dbReference type="EMBL" id="KAF9526969.1"/>
    </source>
</evidence>
<dbReference type="OrthoDB" id="1721126at2759"/>
<name>A0A9P6JNT9_9AGAR</name>
<evidence type="ECO:0000256" key="1">
    <source>
        <dbReference type="ARBA" id="ARBA00005010"/>
    </source>
</evidence>
<evidence type="ECO:0000256" key="5">
    <source>
        <dbReference type="ARBA" id="ARBA00023244"/>
    </source>
</evidence>
<feature type="domain" description="Siroheme biosynthesis protein Met8 C-terminal" evidence="8">
    <location>
        <begin position="168"/>
        <end position="232"/>
    </location>
</feature>
<proteinExistence type="predicted"/>
<dbReference type="GO" id="GO:0043115">
    <property type="term" value="F:precorrin-2 dehydrogenase activity"/>
    <property type="evidence" value="ECO:0007669"/>
    <property type="project" value="UniProtKB-EC"/>
</dbReference>
<dbReference type="InterPro" id="IPR028162">
    <property type="entry name" value="Met8_C"/>
</dbReference>
<evidence type="ECO:0000256" key="2">
    <source>
        <dbReference type="ARBA" id="ARBA00012400"/>
    </source>
</evidence>
<dbReference type="EC" id="1.3.1.76" evidence="2"/>
<dbReference type="InterPro" id="IPR006367">
    <property type="entry name" value="Sirohaem_synthase_N"/>
</dbReference>
<dbReference type="Proteomes" id="UP000807306">
    <property type="component" value="Unassembled WGS sequence"/>
</dbReference>
<dbReference type="SUPFAM" id="SSF51735">
    <property type="entry name" value="NAD(P)-binding Rossmann-fold domains"/>
    <property type="match status" value="1"/>
</dbReference>
<evidence type="ECO:0000256" key="3">
    <source>
        <dbReference type="ARBA" id="ARBA00023002"/>
    </source>
</evidence>
<dbReference type="SUPFAM" id="SSF75615">
    <property type="entry name" value="Siroheme synthase middle domains-like"/>
    <property type="match status" value="1"/>
</dbReference>